<gene>
    <name evidence="1" type="ORF">GCM10008927_25330</name>
</gene>
<reference evidence="2" key="1">
    <citation type="journal article" date="2019" name="Int. J. Syst. Evol. Microbiol.">
        <title>The Global Catalogue of Microorganisms (GCM) 10K type strain sequencing project: providing services to taxonomists for standard genome sequencing and annotation.</title>
        <authorList>
            <consortium name="The Broad Institute Genomics Platform"/>
            <consortium name="The Broad Institute Genome Sequencing Center for Infectious Disease"/>
            <person name="Wu L."/>
            <person name="Ma J."/>
        </authorList>
    </citation>
    <scope>NUCLEOTIDE SEQUENCE [LARGE SCALE GENOMIC DNA]</scope>
    <source>
        <strain evidence="2">KCTC 32465</strain>
    </source>
</reference>
<dbReference type="InterPro" id="IPR009057">
    <property type="entry name" value="Homeodomain-like_sf"/>
</dbReference>
<dbReference type="Gene3D" id="1.10.10.10">
    <property type="entry name" value="Winged helix-like DNA-binding domain superfamily/Winged helix DNA-binding domain"/>
    <property type="match status" value="1"/>
</dbReference>
<dbReference type="InterPro" id="IPR036388">
    <property type="entry name" value="WH-like_DNA-bd_sf"/>
</dbReference>
<keyword evidence="2" id="KW-1185">Reference proteome</keyword>
<dbReference type="Proteomes" id="UP000634455">
    <property type="component" value="Unassembled WGS sequence"/>
</dbReference>
<comment type="caution">
    <text evidence="1">The sequence shown here is derived from an EMBL/GenBank/DDBJ whole genome shotgun (WGS) entry which is preliminary data.</text>
</comment>
<evidence type="ECO:0008006" key="3">
    <source>
        <dbReference type="Google" id="ProtNLM"/>
    </source>
</evidence>
<sequence length="123" mass="14613">MNDDQRAIRRKLRILNYAAEFGSVVKTCRYFGIGRASFYRWRAAYLEHGEAGLIDKSPIPKWHANRTAPEIEEKVVYLRKKYHLGLIRISWYMARYHEIQISDAGVYRILKCNGLNRVHRSYH</sequence>
<dbReference type="Pfam" id="PF13565">
    <property type="entry name" value="HTH_32"/>
    <property type="match status" value="1"/>
</dbReference>
<evidence type="ECO:0000313" key="1">
    <source>
        <dbReference type="EMBL" id="GHA58623.1"/>
    </source>
</evidence>
<dbReference type="EMBL" id="BMZF01000008">
    <property type="protein sequence ID" value="GHA58623.1"/>
    <property type="molecule type" value="Genomic_DNA"/>
</dbReference>
<accession>A0ABQ3DAU4</accession>
<proteinExistence type="predicted"/>
<evidence type="ECO:0000313" key="2">
    <source>
        <dbReference type="Proteomes" id="UP000634455"/>
    </source>
</evidence>
<organism evidence="1 2">
    <name type="scientific">Paramylibacter ulvae</name>
    <dbReference type="NCBI Taxonomy" id="1651968"/>
    <lineage>
        <taxon>Bacteria</taxon>
        <taxon>Pseudomonadati</taxon>
        <taxon>Pseudomonadota</taxon>
        <taxon>Alphaproteobacteria</taxon>
        <taxon>Rhodobacterales</taxon>
        <taxon>Paracoccaceae</taxon>
        <taxon>Paramylibacter</taxon>
    </lineage>
</organism>
<dbReference type="SUPFAM" id="SSF46689">
    <property type="entry name" value="Homeodomain-like"/>
    <property type="match status" value="1"/>
</dbReference>
<name>A0ABQ3DAU4_9RHOB</name>
<protein>
    <recommendedName>
        <fullName evidence="3">Transposase</fullName>
    </recommendedName>
</protein>